<evidence type="ECO:0000313" key="1">
    <source>
        <dbReference type="EMBL" id="KAI3805824.1"/>
    </source>
</evidence>
<comment type="caution">
    <text evidence="1">The sequence shown here is derived from an EMBL/GenBank/DDBJ whole genome shotgun (WGS) entry which is preliminary data.</text>
</comment>
<reference evidence="1 2" key="2">
    <citation type="journal article" date="2022" name="Mol. Ecol. Resour.">
        <title>The genomes of chicory, endive, great burdock and yacon provide insights into Asteraceae paleo-polyploidization history and plant inulin production.</title>
        <authorList>
            <person name="Fan W."/>
            <person name="Wang S."/>
            <person name="Wang H."/>
            <person name="Wang A."/>
            <person name="Jiang F."/>
            <person name="Liu H."/>
            <person name="Zhao H."/>
            <person name="Xu D."/>
            <person name="Zhang Y."/>
        </authorList>
    </citation>
    <scope>NUCLEOTIDE SEQUENCE [LARGE SCALE GENOMIC DNA]</scope>
    <source>
        <strain evidence="2">cv. Yunnan</strain>
        <tissue evidence="1">Leaves</tissue>
    </source>
</reference>
<reference evidence="2" key="1">
    <citation type="journal article" date="2022" name="Mol. Ecol. Resour.">
        <title>The genomes of chicory, endive, great burdock and yacon provide insights into Asteraceae palaeo-polyploidization history and plant inulin production.</title>
        <authorList>
            <person name="Fan W."/>
            <person name="Wang S."/>
            <person name="Wang H."/>
            <person name="Wang A."/>
            <person name="Jiang F."/>
            <person name="Liu H."/>
            <person name="Zhao H."/>
            <person name="Xu D."/>
            <person name="Zhang Y."/>
        </authorList>
    </citation>
    <scope>NUCLEOTIDE SEQUENCE [LARGE SCALE GENOMIC DNA]</scope>
    <source>
        <strain evidence="2">cv. Yunnan</strain>
    </source>
</reference>
<name>A0ACB9IC42_9ASTR</name>
<gene>
    <name evidence="1" type="ORF">L1987_21711</name>
</gene>
<keyword evidence="2" id="KW-1185">Reference proteome</keyword>
<evidence type="ECO:0000313" key="2">
    <source>
        <dbReference type="Proteomes" id="UP001056120"/>
    </source>
</evidence>
<sequence length="116" mass="13289">MRLSLVLLILDYHSIKLKYPPILDPRLKALAADLYALTRYADAKDRTIGANNEESELRLAQLQDQLPANEPGALMHLVENVADDNEEDEETRACKTLFQNKTFFWVLKFQGNHCCL</sequence>
<protein>
    <submittedName>
        <fullName evidence="1">Uncharacterized protein</fullName>
    </submittedName>
</protein>
<proteinExistence type="predicted"/>
<accession>A0ACB9IC42</accession>
<dbReference type="Proteomes" id="UP001056120">
    <property type="component" value="Linkage Group LG08"/>
</dbReference>
<dbReference type="EMBL" id="CM042025">
    <property type="protein sequence ID" value="KAI3805824.1"/>
    <property type="molecule type" value="Genomic_DNA"/>
</dbReference>
<organism evidence="1 2">
    <name type="scientific">Smallanthus sonchifolius</name>
    <dbReference type="NCBI Taxonomy" id="185202"/>
    <lineage>
        <taxon>Eukaryota</taxon>
        <taxon>Viridiplantae</taxon>
        <taxon>Streptophyta</taxon>
        <taxon>Embryophyta</taxon>
        <taxon>Tracheophyta</taxon>
        <taxon>Spermatophyta</taxon>
        <taxon>Magnoliopsida</taxon>
        <taxon>eudicotyledons</taxon>
        <taxon>Gunneridae</taxon>
        <taxon>Pentapetalae</taxon>
        <taxon>asterids</taxon>
        <taxon>campanulids</taxon>
        <taxon>Asterales</taxon>
        <taxon>Asteraceae</taxon>
        <taxon>Asteroideae</taxon>
        <taxon>Heliantheae alliance</taxon>
        <taxon>Millerieae</taxon>
        <taxon>Smallanthus</taxon>
    </lineage>
</organism>